<accession>A0ABU8SEF3</accession>
<dbReference type="Proteomes" id="UP001379235">
    <property type="component" value="Unassembled WGS sequence"/>
</dbReference>
<keyword evidence="1" id="KW-0732">Signal</keyword>
<reference evidence="4 5" key="1">
    <citation type="submission" date="2024-03" db="EMBL/GenBank/DDBJ databases">
        <authorList>
            <person name="Jo J.-H."/>
        </authorList>
    </citation>
    <scope>NUCLEOTIDE SEQUENCE [LARGE SCALE GENOMIC DNA]</scope>
    <source>
        <strain evidence="4 5">AS3R-12</strain>
    </source>
</reference>
<dbReference type="PANTHER" id="PTHR33619:SF3">
    <property type="entry name" value="POLYSACCHARIDE EXPORT PROTEIN GFCE-RELATED"/>
    <property type="match status" value="1"/>
</dbReference>
<dbReference type="PANTHER" id="PTHR33619">
    <property type="entry name" value="POLYSACCHARIDE EXPORT PROTEIN GFCE-RELATED"/>
    <property type="match status" value="1"/>
</dbReference>
<sequence length="234" mass="25108">MAVILVAGLAGCATTPRLGGDGNLQVFSGASLPAPKEGDNALASKPYNLGPFDLLVIDVFGMPELSNREVRVDETGMISFPLAGAIKVSGKPARDVEWQLVEALRANHVRNPKVTVQVKEAKSQAFTIEGEVKQPGIYPFSGRVSLLQAMALSKGVTEFAKLDDVVIFRTVGGQKYAALYNLKAIRHGQQPDPEIYANDLVMVGDSSGRKLFKDLVTVTPLLTVPIIILDKLIP</sequence>
<dbReference type="InterPro" id="IPR019554">
    <property type="entry name" value="Soluble_ligand-bd"/>
</dbReference>
<gene>
    <name evidence="4" type="ORF">WG900_19895</name>
</gene>
<comment type="caution">
    <text evidence="4">The sequence shown here is derived from an EMBL/GenBank/DDBJ whole genome shotgun (WGS) entry which is preliminary data.</text>
</comment>
<dbReference type="Pfam" id="PF02563">
    <property type="entry name" value="Poly_export"/>
    <property type="match status" value="1"/>
</dbReference>
<proteinExistence type="predicted"/>
<dbReference type="InterPro" id="IPR003715">
    <property type="entry name" value="Poly_export_N"/>
</dbReference>
<dbReference type="Gene3D" id="3.10.560.10">
    <property type="entry name" value="Outer membrane lipoprotein wza domain like"/>
    <property type="match status" value="1"/>
</dbReference>
<evidence type="ECO:0000259" key="3">
    <source>
        <dbReference type="Pfam" id="PF10531"/>
    </source>
</evidence>
<evidence type="ECO:0000256" key="1">
    <source>
        <dbReference type="ARBA" id="ARBA00022729"/>
    </source>
</evidence>
<dbReference type="Pfam" id="PF10531">
    <property type="entry name" value="SLBB"/>
    <property type="match status" value="1"/>
</dbReference>
<dbReference type="EMBL" id="JBBHJY010000015">
    <property type="protein sequence ID" value="MEJ6012170.1"/>
    <property type="molecule type" value="Genomic_DNA"/>
</dbReference>
<keyword evidence="5" id="KW-1185">Reference proteome</keyword>
<feature type="domain" description="Soluble ligand binding" evidence="3">
    <location>
        <begin position="126"/>
        <end position="174"/>
    </location>
</feature>
<evidence type="ECO:0000313" key="4">
    <source>
        <dbReference type="EMBL" id="MEJ6012170.1"/>
    </source>
</evidence>
<dbReference type="InterPro" id="IPR049712">
    <property type="entry name" value="Poly_export"/>
</dbReference>
<feature type="domain" description="Polysaccharide export protein N-terminal" evidence="2">
    <location>
        <begin position="44"/>
        <end position="119"/>
    </location>
</feature>
<protein>
    <submittedName>
        <fullName evidence="4">Polysaccharide biosynthesis/export family protein</fullName>
    </submittedName>
</protein>
<dbReference type="RefSeq" id="WP_339970091.1">
    <property type="nucleotide sequence ID" value="NZ_JBBHJY010000015.1"/>
</dbReference>
<evidence type="ECO:0000313" key="5">
    <source>
        <dbReference type="Proteomes" id="UP001379235"/>
    </source>
</evidence>
<organism evidence="4 5">
    <name type="scientific">Novosphingobium aquae</name>
    <dbReference type="NCBI Taxonomy" id="3133435"/>
    <lineage>
        <taxon>Bacteria</taxon>
        <taxon>Pseudomonadati</taxon>
        <taxon>Pseudomonadota</taxon>
        <taxon>Alphaproteobacteria</taxon>
        <taxon>Sphingomonadales</taxon>
        <taxon>Sphingomonadaceae</taxon>
        <taxon>Novosphingobium</taxon>
    </lineage>
</organism>
<evidence type="ECO:0000259" key="2">
    <source>
        <dbReference type="Pfam" id="PF02563"/>
    </source>
</evidence>
<name>A0ABU8SEF3_9SPHN</name>